<keyword evidence="5" id="KW-1185">Reference proteome</keyword>
<evidence type="ECO:0000313" key="3">
    <source>
        <dbReference type="EMBL" id="MCG6662910.1"/>
    </source>
</evidence>
<reference evidence="2 4" key="2">
    <citation type="submission" date="2020-07" db="EMBL/GenBank/DDBJ databases">
        <title>Identification of Halomonas strains.</title>
        <authorList>
            <person name="Xiao Z."/>
            <person name="Shen J."/>
        </authorList>
    </citation>
    <scope>NUCLEOTIDE SEQUENCE [LARGE SCALE GENOMIC DNA]</scope>
    <source>
        <strain evidence="2 4">DSM 17331</strain>
    </source>
</reference>
<evidence type="ECO:0000313" key="2">
    <source>
        <dbReference type="EMBL" id="MBA2778983.1"/>
    </source>
</evidence>
<comment type="caution">
    <text evidence="2">The sequence shown here is derived from an EMBL/GenBank/DDBJ whole genome shotgun (WGS) entry which is preliminary data.</text>
</comment>
<keyword evidence="1" id="KW-0812">Transmembrane</keyword>
<dbReference type="EMBL" id="JACEFT010000008">
    <property type="protein sequence ID" value="MBA2778983.1"/>
    <property type="molecule type" value="Genomic_DNA"/>
</dbReference>
<evidence type="ECO:0000256" key="1">
    <source>
        <dbReference type="SAM" id="Phobius"/>
    </source>
</evidence>
<feature type="transmembrane region" description="Helical" evidence="1">
    <location>
        <begin position="41"/>
        <end position="64"/>
    </location>
</feature>
<dbReference type="EMBL" id="JABFUB010000014">
    <property type="protein sequence ID" value="MCG6662910.1"/>
    <property type="molecule type" value="Genomic_DNA"/>
</dbReference>
<protein>
    <submittedName>
        <fullName evidence="2">Uncharacterized protein</fullName>
    </submittedName>
</protein>
<evidence type="ECO:0000313" key="5">
    <source>
        <dbReference type="Proteomes" id="UP000814353"/>
    </source>
</evidence>
<name>A0A7V9W0U3_9GAMM</name>
<dbReference type="Proteomes" id="UP000814353">
    <property type="component" value="Unassembled WGS sequence"/>
</dbReference>
<evidence type="ECO:0000313" key="4">
    <source>
        <dbReference type="Proteomes" id="UP000518091"/>
    </source>
</evidence>
<keyword evidence="1" id="KW-1133">Transmembrane helix</keyword>
<accession>A0A7V9W0U3</accession>
<feature type="transmembrane region" description="Helical" evidence="1">
    <location>
        <begin position="6"/>
        <end position="29"/>
    </location>
</feature>
<sequence length="432" mass="48663">MRPTRAQLIYMLVILLILAAAIIASVWIYQARQGIDLVSFTVSMVSFGISLLALFIALQTYISIDSVYKISRMDGNILDNEHYVTSVPELLKRFQALDEPSLQDALFSSIEMKLKRESATAVDFADTLQYMVDLIVLFPAVFSASAVDRKRYQARMNALLALADKRKAVLSSVNKGAAIQINEVVKLFKGVVTYQRLVAEGNFKVHGELLDVRGPILRNPVTRTVYHNYLGLYYNKKGMHRIREGLQLGQMDLLSLEGVETLTRRDAELAPECREEVIMYLGAALGQFDKALDACGEDDMWLGFIHYNQARTLFVLGQFINVDDWQPVMDNAIRARSQLNHLIREVLGQGGPETTHLQAFFLYQEELARLMKLNFLVGKAAGEPAIYRGHDMAELSADQFEGLLTLCARFPQVPRYQQELSARRVQFATSPG</sequence>
<dbReference type="AlphaFoldDB" id="A0A7V9W0U3"/>
<gene>
    <name evidence="2" type="ORF">H1D44_08725</name>
    <name evidence="3" type="ORF">HOP48_15325</name>
</gene>
<keyword evidence="1" id="KW-0472">Membrane</keyword>
<dbReference type="Proteomes" id="UP000518091">
    <property type="component" value="Unassembled WGS sequence"/>
</dbReference>
<dbReference type="RefSeq" id="WP_181514461.1">
    <property type="nucleotide sequence ID" value="NZ_JABFUB010000014.1"/>
</dbReference>
<proteinExistence type="predicted"/>
<organism evidence="2 4">
    <name type="scientific">Billgrantia kenyensis</name>
    <dbReference type="NCBI Taxonomy" id="321266"/>
    <lineage>
        <taxon>Bacteria</taxon>
        <taxon>Pseudomonadati</taxon>
        <taxon>Pseudomonadota</taxon>
        <taxon>Gammaproteobacteria</taxon>
        <taxon>Oceanospirillales</taxon>
        <taxon>Halomonadaceae</taxon>
        <taxon>Billgrantia</taxon>
    </lineage>
</organism>
<reference evidence="3 5" key="1">
    <citation type="submission" date="2020-05" db="EMBL/GenBank/DDBJ databases">
        <title>Comparative genomic analysis of denitrifying bacteria from Halomonas genus.</title>
        <authorList>
            <person name="Wang L."/>
            <person name="Shao Z."/>
        </authorList>
    </citation>
    <scope>NUCLEOTIDE SEQUENCE [LARGE SCALE GENOMIC DNA]</scope>
    <source>
        <strain evidence="3 5">DSM 17331</strain>
    </source>
</reference>